<dbReference type="EMBL" id="CABIJS010000256">
    <property type="protein sequence ID" value="VUZ48011.1"/>
    <property type="molecule type" value="Genomic_DNA"/>
</dbReference>
<dbReference type="InterPro" id="IPR036249">
    <property type="entry name" value="Thioredoxin-like_sf"/>
</dbReference>
<evidence type="ECO:0000313" key="3">
    <source>
        <dbReference type="Proteomes" id="UP000321570"/>
    </source>
</evidence>
<accession>A0A564YL68</accession>
<reference evidence="2 3" key="1">
    <citation type="submission" date="2019-07" db="EMBL/GenBank/DDBJ databases">
        <authorList>
            <person name="Jastrzebski P J."/>
            <person name="Paukszto L."/>
            <person name="Jastrzebski P J."/>
        </authorList>
    </citation>
    <scope>NUCLEOTIDE SEQUENCE [LARGE SCALE GENOMIC DNA]</scope>
    <source>
        <strain evidence="2 3">WMS-il1</strain>
    </source>
</reference>
<proteinExistence type="predicted"/>
<organism evidence="2 3">
    <name type="scientific">Hymenolepis diminuta</name>
    <name type="common">Rat tapeworm</name>
    <dbReference type="NCBI Taxonomy" id="6216"/>
    <lineage>
        <taxon>Eukaryota</taxon>
        <taxon>Metazoa</taxon>
        <taxon>Spiralia</taxon>
        <taxon>Lophotrochozoa</taxon>
        <taxon>Platyhelminthes</taxon>
        <taxon>Cestoda</taxon>
        <taxon>Eucestoda</taxon>
        <taxon>Cyclophyllidea</taxon>
        <taxon>Hymenolepididae</taxon>
        <taxon>Hymenolepis</taxon>
    </lineage>
</organism>
<dbReference type="Gene3D" id="3.40.30.10">
    <property type="entry name" value="Glutaredoxin"/>
    <property type="match status" value="2"/>
</dbReference>
<evidence type="ECO:0000256" key="1">
    <source>
        <dbReference type="SAM" id="Coils"/>
    </source>
</evidence>
<keyword evidence="3" id="KW-1185">Reference proteome</keyword>
<protein>
    <recommendedName>
        <fullName evidence="4">Thioredoxin domain-containing protein</fullName>
    </recommendedName>
</protein>
<dbReference type="InterPro" id="IPR052792">
    <property type="entry name" value="Thioredoxin_dom-contain_11"/>
</dbReference>
<sequence>MMYILLKRVDAILFFCVTILLWASLIPKLSRSRHLPQPDLPIFNHSFIFDNSTERFGIPLKGNHLSYVYATWDAESLRRVDDVELFFSAYFDALPVTAFSCWKPPCTSLYSIQNFPKLIWSHNYGSSSPGSFERYPKMLQKAKRIYDPLFQANSCTELRDIVSKYEFTFVGRIDATPQPSSLYLRYHEFATRILSSSDSLQIVNHAFSLSKDFAFVIMTTQSDSCFLNSSYPLHIIFRSGRTVKTLHEFYSEGVSVRNLTQIFYLAVKSMVLSLKGSNILTLPHLSTAFPTAYNLSEHNPLILLFTDSQLEPDPQYDEDVYMFKSLQLEYSMCEDLNEIDLPIPKLAEQQDNLYRRLLEGKSEQCRRAAVCSMWWNKALALSNESQTNAWLTCGLHKSSISYSINHPTLSFPQYVSLGLNSHPAGKDIINLAAHLLNSNLNPYDDASQYNGIDDTFVVRALNRRCCEFAVNEATHRMGIFNTQGVRAYALDLIRGKEKPEYNRLCQNSYPINYAKTKTNVANITAKGCHRWGNDSLTFVTVSSRNSPPWIRDLFGENRSHLPRVAIVDSRYEVVYNMKTDLSYDNIAMFIARFHNGTLDRNLVSNFKPTVKEETDNFREACSAQQLQDLIEREDKDVVVLFYGRHCGYTTHGQGALYEFRSVARHFARRQSPLFVVVDVDMMQLPWSLTVEHVPVVIFFPSKRLLNKQKADLKSNSIVFPQVLLSSTDLFSNLVTFVNKHAETTHASTHNTKSNHSSLDDSFGIAEHLRVHLSQITSAENLLENLLERLSTGLEELNTALLTHTFPYITCTTSGRLVLERLLFSRDRLSSQWNHFKRVQEDLFEERKATLTVKIQLLANNL</sequence>
<name>A0A564YL68_HYMDI</name>
<evidence type="ECO:0000313" key="2">
    <source>
        <dbReference type="EMBL" id="VUZ48011.1"/>
    </source>
</evidence>
<keyword evidence="1" id="KW-0175">Coiled coil</keyword>
<feature type="coiled-coil region" evidence="1">
    <location>
        <begin position="768"/>
        <end position="795"/>
    </location>
</feature>
<gene>
    <name evidence="2" type="ORF">WMSIL1_LOCUS7458</name>
</gene>
<dbReference type="Proteomes" id="UP000321570">
    <property type="component" value="Unassembled WGS sequence"/>
</dbReference>
<evidence type="ECO:0008006" key="4">
    <source>
        <dbReference type="Google" id="ProtNLM"/>
    </source>
</evidence>
<dbReference type="PANTHER" id="PTHR46497:SF1">
    <property type="entry name" value="THIOREDOXIN DOMAIN-CONTAINING PROTEIN 11"/>
    <property type="match status" value="1"/>
</dbReference>
<dbReference type="AlphaFoldDB" id="A0A564YL68"/>
<dbReference type="PANTHER" id="PTHR46497">
    <property type="entry name" value="THIOREDOXIN DOMAIN-CONTAINING PROTEIN 11"/>
    <property type="match status" value="1"/>
</dbReference>
<dbReference type="SUPFAM" id="SSF52833">
    <property type="entry name" value="Thioredoxin-like"/>
    <property type="match status" value="1"/>
</dbReference>